<reference evidence="1 2" key="1">
    <citation type="submission" date="2016-02" db="EMBL/GenBank/DDBJ databases">
        <title>Paenibacillus sp. LPB0068, isolated from Crassostrea gigas.</title>
        <authorList>
            <person name="Shin S.-K."/>
            <person name="Yi H."/>
        </authorList>
    </citation>
    <scope>NUCLEOTIDE SEQUENCE [LARGE SCALE GENOMIC DNA]</scope>
    <source>
        <strain evidence="1 2">LPB0068</strain>
    </source>
</reference>
<name>A0A167EDY5_9BACL</name>
<protein>
    <recommendedName>
        <fullName evidence="3">S-adenosylmethionine decarboxylase</fullName>
    </recommendedName>
</protein>
<sequence length="173" mass="19769">MRRRKNKDFLFKCLFLLLIGILLFESYQLFQPDEKKKDASLMLFEVVNFEMEILNSSLMESVQINNTNELDRLKLAAYSASFGHERMVKVFGEDQIVYLPAIEKLVNMITGWQIGGDRPLSMSEKNILVEFSAKFAEIVSIYAILVDSDRGMTSTQADKLATIGQQLDDIISQ</sequence>
<dbReference type="AlphaFoldDB" id="A0A167EDY5"/>
<dbReference type="OrthoDB" id="2594503at2"/>
<gene>
    <name evidence="1" type="ORF">PNBC_08735</name>
</gene>
<comment type="caution">
    <text evidence="1">The sequence shown here is derived from an EMBL/GenBank/DDBJ whole genome shotgun (WGS) entry which is preliminary data.</text>
</comment>
<dbReference type="KEGG" id="pcx:LPB68_06660"/>
<evidence type="ECO:0000313" key="1">
    <source>
        <dbReference type="EMBL" id="OAB75439.1"/>
    </source>
</evidence>
<dbReference type="Proteomes" id="UP000077134">
    <property type="component" value="Unassembled WGS sequence"/>
</dbReference>
<accession>A0A167EDY5</accession>
<organism evidence="1 2">
    <name type="scientific">Paenibacillus crassostreae</name>
    <dbReference type="NCBI Taxonomy" id="1763538"/>
    <lineage>
        <taxon>Bacteria</taxon>
        <taxon>Bacillati</taxon>
        <taxon>Bacillota</taxon>
        <taxon>Bacilli</taxon>
        <taxon>Bacillales</taxon>
        <taxon>Paenibacillaceae</taxon>
        <taxon>Paenibacillus</taxon>
    </lineage>
</organism>
<dbReference type="RefSeq" id="WP_068657222.1">
    <property type="nucleotide sequence ID" value="NZ_CP017770.1"/>
</dbReference>
<proteinExistence type="predicted"/>
<evidence type="ECO:0008006" key="3">
    <source>
        <dbReference type="Google" id="ProtNLM"/>
    </source>
</evidence>
<dbReference type="STRING" id="1763538.LPB68_06660"/>
<dbReference type="EMBL" id="LSFN01000010">
    <property type="protein sequence ID" value="OAB75439.1"/>
    <property type="molecule type" value="Genomic_DNA"/>
</dbReference>
<keyword evidence="2" id="KW-1185">Reference proteome</keyword>
<evidence type="ECO:0000313" key="2">
    <source>
        <dbReference type="Proteomes" id="UP000077134"/>
    </source>
</evidence>